<dbReference type="SUPFAM" id="SSF56112">
    <property type="entry name" value="Protein kinase-like (PK-like)"/>
    <property type="match status" value="1"/>
</dbReference>
<evidence type="ECO:0000256" key="2">
    <source>
        <dbReference type="ARBA" id="ARBA00022840"/>
    </source>
</evidence>
<keyword evidence="2 3" id="KW-0067">ATP-binding</keyword>
<feature type="domain" description="Protein kinase" evidence="4">
    <location>
        <begin position="47"/>
        <end position="325"/>
    </location>
</feature>
<sequence length="955" mass="109271">MSTCQYSKSASDFESATPQKSLGRCDLLTFLGVAQKLRIRLLPITWQPALDRIGQGATAEIREAVATINFSFAFKRLISRSIFDLEEFECRLLPCLIDEISILGLPLVRKHPNIIELEGICWEVLSKKGTRISRGIPVDFTIRGQGIVPVLVFQKSRYGDLCDFMMQDKGKKLGFYEKIEICTDVARAIADMHLQGIVHGDIKPQNVLVFDKNPSGYTPKVADFGYSTRWATPNDLIQMPRSQPWAAPEWHHRGFTPAQAVLMDAYSFGMLVLWLISYTDQDNSDHYLTLGSGAASKAAELVSQVVEFNSQEQKLDLNMFFNITLTHNIANRCSDFRYLQNLLSPEKYCHCPLSKGLTKVTRTPSDVQIIRTTGSLGLTSSTRVSYVEDAVINLSPDTTSFQVIPSMYDLYQADYRVRIYISSFFLRKLTEWEEGQASNLNTLLQCAICYEVGFGIDRDPNRSQELLRKCGDDDQMNFYRELESAKCDQHIWVSGRLDERTNYQRMDEAPTSDNRPREDLYYLYIGQEDLQIVEREYRKEITDTEIGLGPNHRFVLELKIELMKILLRCERRIEAEELRLQVVKTMVKVRGHELPRALAVKDNLAVVTSILKNRGRLEDCSVFCLQATLLAPEDFGHLATVDAICALTSIATDQGLWNKAEDPSMQLLETSSKVLGQKHPVTLDHMSESLWTLGERGDPQKALDIMRRVRDTCRKILDQKETPGYLTPQYLVWTLGLQQQWTKAEALQKEIVHQNIKLLGLDDANTLSSMDSLAVIFLEQRQLQKSKVLYLQVVELSEKILGKEHPRTLDLMGRLATIYQQQHLRICSLANIVGKRQPSAKVEILHRQVVELSTKILGVEHPSTLTRKTWWAWILYEQKRYEEAEKVEVHIMETRARVLGEEDPETLASMIELAFTVRKLGRWKEARKLLSKGMKMKPFLSRIKQQIGLFLLLIY</sequence>
<gene>
    <name evidence="5" type="ORF">JMJ35_010670</name>
</gene>
<keyword evidence="1 3" id="KW-0547">Nucleotide-binding</keyword>
<dbReference type="PANTHER" id="PTHR46082">
    <property type="entry name" value="ATP/GTP-BINDING PROTEIN-RELATED"/>
    <property type="match status" value="1"/>
</dbReference>
<dbReference type="GO" id="GO:0005524">
    <property type="term" value="F:ATP binding"/>
    <property type="evidence" value="ECO:0007669"/>
    <property type="project" value="UniProtKB-UniRule"/>
</dbReference>
<evidence type="ECO:0000256" key="3">
    <source>
        <dbReference type="PROSITE-ProRule" id="PRU10141"/>
    </source>
</evidence>
<dbReference type="InterPro" id="IPR000719">
    <property type="entry name" value="Prot_kinase_dom"/>
</dbReference>
<reference evidence="5" key="1">
    <citation type="submission" date="2023-03" db="EMBL/GenBank/DDBJ databases">
        <title>Complete genome of Cladonia borealis.</title>
        <authorList>
            <person name="Park H."/>
        </authorList>
    </citation>
    <scope>NUCLEOTIDE SEQUENCE</scope>
    <source>
        <strain evidence="5">ANT050790</strain>
    </source>
</reference>
<dbReference type="PANTHER" id="PTHR46082:SF11">
    <property type="entry name" value="AAA+ ATPASE DOMAIN-CONTAINING PROTEIN-RELATED"/>
    <property type="match status" value="1"/>
</dbReference>
<proteinExistence type="predicted"/>
<dbReference type="SMART" id="SM00220">
    <property type="entry name" value="S_TKc"/>
    <property type="match status" value="1"/>
</dbReference>
<evidence type="ECO:0000313" key="5">
    <source>
        <dbReference type="EMBL" id="KAK0506970.1"/>
    </source>
</evidence>
<dbReference type="Gene3D" id="1.25.40.10">
    <property type="entry name" value="Tetratricopeptide repeat domain"/>
    <property type="match status" value="3"/>
</dbReference>
<dbReference type="Gene3D" id="1.10.510.10">
    <property type="entry name" value="Transferase(Phosphotransferase) domain 1"/>
    <property type="match status" value="1"/>
</dbReference>
<evidence type="ECO:0000256" key="1">
    <source>
        <dbReference type="ARBA" id="ARBA00022741"/>
    </source>
</evidence>
<dbReference type="InterPro" id="IPR017441">
    <property type="entry name" value="Protein_kinase_ATP_BS"/>
</dbReference>
<name>A0AA39V5V6_9LECA</name>
<evidence type="ECO:0000259" key="4">
    <source>
        <dbReference type="PROSITE" id="PS50011"/>
    </source>
</evidence>
<dbReference type="AlphaFoldDB" id="A0AA39V5V6"/>
<dbReference type="GO" id="GO:0004672">
    <property type="term" value="F:protein kinase activity"/>
    <property type="evidence" value="ECO:0007669"/>
    <property type="project" value="InterPro"/>
</dbReference>
<accession>A0AA39V5V6</accession>
<protein>
    <recommendedName>
        <fullName evidence="4">Protein kinase domain-containing protein</fullName>
    </recommendedName>
</protein>
<dbReference type="InterPro" id="IPR008271">
    <property type="entry name" value="Ser/Thr_kinase_AS"/>
</dbReference>
<dbReference type="EMBL" id="JAFEKC020000026">
    <property type="protein sequence ID" value="KAK0506970.1"/>
    <property type="molecule type" value="Genomic_DNA"/>
</dbReference>
<dbReference type="InterPro" id="IPR011990">
    <property type="entry name" value="TPR-like_helical_dom_sf"/>
</dbReference>
<dbReference type="Pfam" id="PF00069">
    <property type="entry name" value="Pkinase"/>
    <property type="match status" value="1"/>
</dbReference>
<feature type="binding site" evidence="3">
    <location>
        <position position="75"/>
    </location>
    <ligand>
        <name>ATP</name>
        <dbReference type="ChEBI" id="CHEBI:30616"/>
    </ligand>
</feature>
<dbReference type="PROSITE" id="PS50011">
    <property type="entry name" value="PROTEIN_KINASE_DOM"/>
    <property type="match status" value="1"/>
</dbReference>
<organism evidence="5 6">
    <name type="scientific">Cladonia borealis</name>
    <dbReference type="NCBI Taxonomy" id="184061"/>
    <lineage>
        <taxon>Eukaryota</taxon>
        <taxon>Fungi</taxon>
        <taxon>Dikarya</taxon>
        <taxon>Ascomycota</taxon>
        <taxon>Pezizomycotina</taxon>
        <taxon>Lecanoromycetes</taxon>
        <taxon>OSLEUM clade</taxon>
        <taxon>Lecanoromycetidae</taxon>
        <taxon>Lecanorales</taxon>
        <taxon>Lecanorineae</taxon>
        <taxon>Cladoniaceae</taxon>
        <taxon>Cladonia</taxon>
    </lineage>
</organism>
<evidence type="ECO:0000313" key="6">
    <source>
        <dbReference type="Proteomes" id="UP001166286"/>
    </source>
</evidence>
<dbReference type="SUPFAM" id="SSF48452">
    <property type="entry name" value="TPR-like"/>
    <property type="match status" value="1"/>
</dbReference>
<dbReference type="InterPro" id="IPR011009">
    <property type="entry name" value="Kinase-like_dom_sf"/>
</dbReference>
<dbReference type="Pfam" id="PF13424">
    <property type="entry name" value="TPR_12"/>
    <property type="match status" value="1"/>
</dbReference>
<dbReference type="PROSITE" id="PS00107">
    <property type="entry name" value="PROTEIN_KINASE_ATP"/>
    <property type="match status" value="1"/>
</dbReference>
<keyword evidence="6" id="KW-1185">Reference proteome</keyword>
<comment type="caution">
    <text evidence="5">The sequence shown here is derived from an EMBL/GenBank/DDBJ whole genome shotgun (WGS) entry which is preliminary data.</text>
</comment>
<dbReference type="Pfam" id="PF13374">
    <property type="entry name" value="TPR_10"/>
    <property type="match status" value="1"/>
</dbReference>
<dbReference type="Proteomes" id="UP001166286">
    <property type="component" value="Unassembled WGS sequence"/>
</dbReference>
<dbReference type="PROSITE" id="PS00108">
    <property type="entry name" value="PROTEIN_KINASE_ST"/>
    <property type="match status" value="1"/>
</dbReference>
<dbReference type="InterPro" id="IPR053137">
    <property type="entry name" value="NLR-like"/>
</dbReference>